<keyword evidence="13" id="KW-0443">Lipid metabolism</keyword>
<evidence type="ECO:0000313" key="19">
    <source>
        <dbReference type="Proteomes" id="UP000515125"/>
    </source>
</evidence>
<name>A0A6P5WF95_9EIME</name>
<keyword evidence="9" id="KW-0479">Metal-binding</keyword>
<dbReference type="FunFam" id="3.40.50.261:FF:000003">
    <property type="entry name" value="ATP-citrate synthase subunit"/>
    <property type="match status" value="1"/>
</dbReference>
<dbReference type="Pfam" id="PF24948">
    <property type="entry name" value="Citrate_synth_N"/>
    <property type="match status" value="1"/>
</dbReference>
<dbReference type="GO" id="GO:0046872">
    <property type="term" value="F:metal ion binding"/>
    <property type="evidence" value="ECO:0007669"/>
    <property type="project" value="UniProtKB-KW"/>
</dbReference>
<evidence type="ECO:0000313" key="20">
    <source>
        <dbReference type="RefSeq" id="XP_022589077.2"/>
    </source>
</evidence>
<feature type="region of interest" description="Disordered" evidence="15">
    <location>
        <begin position="216"/>
        <end position="245"/>
    </location>
</feature>
<accession>A0A6P5WF95</accession>
<comment type="similarity">
    <text evidence="3">In the N-terminal section; belongs to the succinate/malate CoA ligase beta subunit family.</text>
</comment>
<dbReference type="InterPro" id="IPR016102">
    <property type="entry name" value="Succinyl-CoA_synth-like"/>
</dbReference>
<evidence type="ECO:0000256" key="14">
    <source>
        <dbReference type="SAM" id="Coils"/>
    </source>
</evidence>
<feature type="domain" description="ATP-citrate synthase citrate-binding" evidence="17">
    <location>
        <begin position="966"/>
        <end position="1144"/>
    </location>
</feature>
<feature type="compositionally biased region" description="Low complexity" evidence="15">
    <location>
        <begin position="690"/>
        <end position="699"/>
    </location>
</feature>
<keyword evidence="7" id="KW-0597">Phosphoprotein</keyword>
<evidence type="ECO:0000256" key="8">
    <source>
        <dbReference type="ARBA" id="ARBA00022679"/>
    </source>
</evidence>
<dbReference type="SUPFAM" id="SSF51735">
    <property type="entry name" value="NAD(P)-binding Rossmann-fold domains"/>
    <property type="match status" value="1"/>
</dbReference>
<dbReference type="Pfam" id="PF00549">
    <property type="entry name" value="Ligase_CoA"/>
    <property type="match status" value="1"/>
</dbReference>
<evidence type="ECO:0000256" key="9">
    <source>
        <dbReference type="ARBA" id="ARBA00022723"/>
    </source>
</evidence>
<reference evidence="20" key="1">
    <citation type="submission" date="2025-08" db="UniProtKB">
        <authorList>
            <consortium name="RefSeq"/>
        </authorList>
    </citation>
    <scope>IDENTIFICATION</scope>
</reference>
<dbReference type="EC" id="2.3.3.8" evidence="4"/>
<gene>
    <name evidence="20" type="primary">LOC34618196</name>
</gene>
<keyword evidence="11" id="KW-0067">ATP-binding</keyword>
<feature type="region of interest" description="Disordered" evidence="15">
    <location>
        <begin position="380"/>
        <end position="412"/>
    </location>
</feature>
<dbReference type="CDD" id="cd06100">
    <property type="entry name" value="CCL_ACL-C"/>
    <property type="match status" value="1"/>
</dbReference>
<evidence type="ECO:0000256" key="3">
    <source>
        <dbReference type="ARBA" id="ARBA00010719"/>
    </source>
</evidence>
<dbReference type="PANTHER" id="PTHR23118:SF42">
    <property type="entry name" value="ATP-CITRATE SYNTHASE"/>
    <property type="match status" value="1"/>
</dbReference>
<dbReference type="RefSeq" id="XP_022589077.2">
    <property type="nucleotide sequence ID" value="XM_022731533.2"/>
</dbReference>
<dbReference type="SUPFAM" id="SSF52210">
    <property type="entry name" value="Succinyl-CoA synthetase domains"/>
    <property type="match status" value="1"/>
</dbReference>
<dbReference type="Pfam" id="PF00285">
    <property type="entry name" value="Citrate_synt"/>
    <property type="match status" value="1"/>
</dbReference>
<dbReference type="FunFam" id="3.40.50.261:FF:000004">
    <property type="entry name" value="ATP-citrate synthase subunit"/>
    <property type="match status" value="1"/>
</dbReference>
<sequence>MARLLREEATQNWLRLFRLLDISCCGALQADDLQQQLTAALEQHMQQQQQQQQRDHDQQQQQRLQLEALIRSVLQAAADAAAAAAASATPADGGGSTSRCLDVDDLLSLLAADAGCAGSPNTPQQQPPTREMAEYMIEHVRSACSPSPVKRQRTEQQLMQRLQQGQAQPESVSAAAVQLQQQIGGFAAAAAAGSTKAYLGTPLRSKAYRRELLPQTEASATSAQQEAAKGETPVDKETAEGASSRLTLPEFRAMMEFPFIEDAKALAQSQLALVAATEHSSNCSSRSSPTRCRNGEGGDCCTPGRTPVQQQQHKRQASSGSLRCSSGRCSNSPSLYHCQCGEQQQQGAAMPLPLREVLPLLAPSPQHSCCLAQRTATSAVTESDSQREGSEGLPMPLCSNRRRTPLEGPSDSLRRLVDEAVGGTSDSSLPPLLPEAAATVSAATPQGQLPLQQRKAGSSRLAATATPTSINGALLQRASPTICTRNFTSAKPIASAAASPRPPAPAGLDPMALTPLLHHQRQWRCGASIAAVKAHSTPKSLASRSLASNATQATAAAATADAVPVPAATSAASRPQHQTRATTRVIVRKNASLASQQSKSADTAATATRTQEAIPATGARSRAASLSPLSAASRRMSAAAASLSSASSVKKVSAAARATPPRALTSTTGKHLPAGLTATGASASCTSKTPGLPSLQQQPLQQAKQRVTALRSRSATTPKGSGRVPNAAAAAAAATAAAELPGIYTGECVLVTPSTALDQLPLSCPWLLEGPLVAKPDVLLKRRGKLGLVLVGASWEKVKAHLEEYLNTSFTCGEVKGRLSHFIVEPCFSHEQQNEFYVAIRTKADGDEILFSSRGGIEVGDVEETAERLLVPVGQKEDEIEEHVLQTLVSGVADTKAKTLLPLFLRCLYTRFCALHLAFLEINPFSFDSEKDKFRLLDAAAKIDRTADFLCQEAWKGLDLPNPFGRELTPEELYIRELDQKTGASLKLTVLNPKGRIWTMIAGGGASVVYADTICDLGFAHELCNYGEYSGAPSEVTTYEYARTILSLVTAPGTYREEGKVLLIGGGIANFTSVADTFKGIIRALKMYASKLLAFNVSIYVRRGGPNYQDGLKLMREVGVELGLKMKVFGPETYITAIIPFALRGGHEQAKTEEISKQCGWDHGDAGMPAEECSQNGSMANGHGTLQRVKTWKEVSMAEVDSNPVFDKCVERLNLLRSEHHAEDSAISSKTALFSGSTHCIVWGLQTRAVQEMLDFDHVCGRTTPSVSAIVYEFSVSHMRPFYFGTEEIFIPVCQTLAEAVSKSPQVSVLINFASMRSAASVCRQALQHSCFKTIAVIAEGVPERVARELGKEARVKGVCLIGPATVGGMKPGAFRIGNTGGSLENIMNAKLYRPGSVGFVTKSGGMLNELNNILSVVTNGACEAIAIGGDRFPGTSMLQHLLRFEQDPEVKMLMMLGEVGGSVEYEVAAALKDRRIRKPLVAWCVGTCAPMLSTEVAFGHAGAWAGSCSEHAAAKNEALRAAGAFVPTSFQTFGLTVKSVYTRLVEQGMITPQKEAPVPRVPLDYAWAKKLGLVRKPKGFVSTISDDRGEELLYAGWPISKVMQEDMGVGGVLSLLWFKRPLAPYCYRYLETVLMLTADHGPAVCGAHNVIVTARAGKDLISSLISGLCTIGDRFGGACDKAAQQFLSAYTRGQTPEEFVRDTKAQNKLIMGIGHRVKSVHNPDKRVELLKAFCLKHFRETPLINYALQVEKVTTKKKDTLILNVDGLIGVSMCDLLLHCGFFSEGEAKDYIDNGCINGLFVLGRSIGFIGHFLDQKRLKQGLYRHDVDDIAYVLPGYGGQH</sequence>
<dbReference type="InterPro" id="IPR056749">
    <property type="entry name" value="Citrate_synth_N"/>
</dbReference>
<keyword evidence="14" id="KW-0175">Coiled coil</keyword>
<evidence type="ECO:0000256" key="1">
    <source>
        <dbReference type="ARBA" id="ARBA00004496"/>
    </source>
</evidence>
<dbReference type="GeneID" id="34618196"/>
<evidence type="ECO:0000256" key="12">
    <source>
        <dbReference type="ARBA" id="ARBA00022842"/>
    </source>
</evidence>
<protein>
    <recommendedName>
        <fullName evidence="4">ATP citrate synthase</fullName>
        <ecNumber evidence="4">2.3.3.8</ecNumber>
    </recommendedName>
</protein>
<evidence type="ECO:0000256" key="5">
    <source>
        <dbReference type="ARBA" id="ARBA00022490"/>
    </source>
</evidence>
<dbReference type="GO" id="GO:0005829">
    <property type="term" value="C:cytosol"/>
    <property type="evidence" value="ECO:0007669"/>
    <property type="project" value="TreeGrafter"/>
</dbReference>
<keyword evidence="12" id="KW-0460">Magnesium</keyword>
<dbReference type="GO" id="GO:0005524">
    <property type="term" value="F:ATP binding"/>
    <property type="evidence" value="ECO:0007669"/>
    <property type="project" value="UniProtKB-KW"/>
</dbReference>
<dbReference type="Gene3D" id="3.40.50.720">
    <property type="entry name" value="NAD(P)-binding Rossmann-like Domain"/>
    <property type="match status" value="1"/>
</dbReference>
<feature type="region of interest" description="Disordered" evidence="15">
    <location>
        <begin position="303"/>
        <end position="324"/>
    </location>
</feature>
<feature type="domain" description="ATP-citrate synthase/succinyl-CoA ligase C-terminal" evidence="16">
    <location>
        <begin position="1402"/>
        <end position="1525"/>
    </location>
</feature>
<feature type="compositionally biased region" description="Polar residues" evidence="15">
    <location>
        <begin position="592"/>
        <end position="611"/>
    </location>
</feature>
<keyword evidence="19" id="KW-1185">Reference proteome</keyword>
<comment type="similarity">
    <text evidence="2">In the C-terminal section; belongs to the succinate/malate CoA ligase alpha subunit family.</text>
</comment>
<dbReference type="PANTHER" id="PTHR23118">
    <property type="entry name" value="ATP-CITRATE SYNTHASE"/>
    <property type="match status" value="1"/>
</dbReference>
<evidence type="ECO:0000259" key="17">
    <source>
        <dbReference type="Pfam" id="PF16114"/>
    </source>
</evidence>
<dbReference type="GO" id="GO:0006085">
    <property type="term" value="P:acetyl-CoA biosynthetic process"/>
    <property type="evidence" value="ECO:0007669"/>
    <property type="project" value="TreeGrafter"/>
</dbReference>
<dbReference type="OrthoDB" id="3261737at2759"/>
<feature type="compositionally biased region" description="Polar residues" evidence="15">
    <location>
        <begin position="679"/>
        <end position="689"/>
    </location>
</feature>
<evidence type="ECO:0000256" key="4">
    <source>
        <dbReference type="ARBA" id="ARBA00012639"/>
    </source>
</evidence>
<dbReference type="Gene3D" id="1.10.230.10">
    <property type="entry name" value="Cytochrome P450-Terp, domain 2"/>
    <property type="match status" value="1"/>
</dbReference>
<feature type="region of interest" description="Disordered" evidence="15">
    <location>
        <begin position="657"/>
        <end position="699"/>
    </location>
</feature>
<feature type="compositionally biased region" description="Low complexity" evidence="15">
    <location>
        <begin position="216"/>
        <end position="227"/>
    </location>
</feature>
<dbReference type="InterPro" id="IPR002020">
    <property type="entry name" value="Citrate_synthase"/>
</dbReference>
<dbReference type="InterPro" id="IPR016143">
    <property type="entry name" value="Citrate_synth-like_sm_a-sub"/>
</dbReference>
<feature type="coiled-coil region" evidence="14">
    <location>
        <begin position="30"/>
        <end position="69"/>
    </location>
</feature>
<evidence type="ECO:0000259" key="16">
    <source>
        <dbReference type="Pfam" id="PF00549"/>
    </source>
</evidence>
<dbReference type="InterPro" id="IPR032263">
    <property type="entry name" value="Citrate-bd"/>
</dbReference>
<feature type="region of interest" description="Disordered" evidence="15">
    <location>
        <begin position="590"/>
        <end position="627"/>
    </location>
</feature>
<dbReference type="SUPFAM" id="SSF56059">
    <property type="entry name" value="Glutathione synthetase ATP-binding domain-like"/>
    <property type="match status" value="1"/>
</dbReference>
<keyword evidence="5" id="KW-0963">Cytoplasm</keyword>
<dbReference type="InterPro" id="IPR036291">
    <property type="entry name" value="NAD(P)-bd_dom_sf"/>
</dbReference>
<keyword evidence="8" id="KW-0808">Transferase</keyword>
<dbReference type="SUPFAM" id="SSF48256">
    <property type="entry name" value="Citrate synthase"/>
    <property type="match status" value="1"/>
</dbReference>
<evidence type="ECO:0000256" key="13">
    <source>
        <dbReference type="ARBA" id="ARBA00023098"/>
    </source>
</evidence>
<dbReference type="GO" id="GO:0003878">
    <property type="term" value="F:ATP citrate synthase activity"/>
    <property type="evidence" value="ECO:0007669"/>
    <property type="project" value="UniProtKB-EC"/>
</dbReference>
<evidence type="ECO:0000256" key="15">
    <source>
        <dbReference type="SAM" id="MobiDB-lite"/>
    </source>
</evidence>
<dbReference type="InterPro" id="IPR036969">
    <property type="entry name" value="Citrate_synthase_sf"/>
</dbReference>
<dbReference type="Pfam" id="PF16114">
    <property type="entry name" value="Citrate_bind"/>
    <property type="match status" value="1"/>
</dbReference>
<keyword evidence="6" id="KW-0444">Lipid biosynthesis</keyword>
<comment type="subcellular location">
    <subcellularLocation>
        <location evidence="1">Cytoplasm</location>
    </subcellularLocation>
</comment>
<dbReference type="Gene3D" id="3.30.470.110">
    <property type="match status" value="1"/>
</dbReference>
<evidence type="ECO:0000259" key="18">
    <source>
        <dbReference type="Pfam" id="PF24948"/>
    </source>
</evidence>
<dbReference type="Proteomes" id="UP000515125">
    <property type="component" value="Unplaced"/>
</dbReference>
<dbReference type="InterPro" id="IPR005811">
    <property type="entry name" value="SUCC_ACL_C"/>
</dbReference>
<feature type="compositionally biased region" description="Basic and acidic residues" evidence="15">
    <location>
        <begin position="228"/>
        <end position="239"/>
    </location>
</feature>
<keyword evidence="10" id="KW-0547">Nucleotide-binding</keyword>
<dbReference type="Gene3D" id="3.40.50.261">
    <property type="entry name" value="Succinyl-CoA synthetase domains"/>
    <property type="match status" value="2"/>
</dbReference>
<feature type="compositionally biased region" description="Low complexity" evidence="15">
    <location>
        <begin position="657"/>
        <end position="668"/>
    </location>
</feature>
<evidence type="ECO:0000256" key="7">
    <source>
        <dbReference type="ARBA" id="ARBA00022553"/>
    </source>
</evidence>
<organism evidence="19 20">
    <name type="scientific">Cyclospora cayetanensis</name>
    <dbReference type="NCBI Taxonomy" id="88456"/>
    <lineage>
        <taxon>Eukaryota</taxon>
        <taxon>Sar</taxon>
        <taxon>Alveolata</taxon>
        <taxon>Apicomplexa</taxon>
        <taxon>Conoidasida</taxon>
        <taxon>Coccidia</taxon>
        <taxon>Eucoccidiorida</taxon>
        <taxon>Eimeriorina</taxon>
        <taxon>Eimeriidae</taxon>
        <taxon>Cyclospora</taxon>
    </lineage>
</organism>
<evidence type="ECO:0000256" key="10">
    <source>
        <dbReference type="ARBA" id="ARBA00022741"/>
    </source>
</evidence>
<evidence type="ECO:0000256" key="6">
    <source>
        <dbReference type="ARBA" id="ARBA00022516"/>
    </source>
</evidence>
<dbReference type="GO" id="GO:0006633">
    <property type="term" value="P:fatty acid biosynthetic process"/>
    <property type="evidence" value="ECO:0007669"/>
    <property type="project" value="TreeGrafter"/>
</dbReference>
<feature type="domain" description="ATP-citrate synthase ATP-grasp" evidence="18">
    <location>
        <begin position="746"/>
        <end position="955"/>
    </location>
</feature>
<evidence type="ECO:0000256" key="11">
    <source>
        <dbReference type="ARBA" id="ARBA00022840"/>
    </source>
</evidence>
<proteinExistence type="inferred from homology"/>
<evidence type="ECO:0000256" key="2">
    <source>
        <dbReference type="ARBA" id="ARBA00005899"/>
    </source>
</evidence>